<dbReference type="STRING" id="545696.HOLDEFILI_03824"/>
<accession>B9YDA8</accession>
<evidence type="ECO:0000313" key="2">
    <source>
        <dbReference type="Proteomes" id="UP000005950"/>
    </source>
</evidence>
<sequence length="81" mass="9207">MCTAYFSKIYKKKWKSLCLPFSINQYKDFAMSSAVRNPVALNRAPGPAMINLSVCLILCGRTFYKTVKSYTSEIKLLKVIC</sequence>
<reference evidence="1 2" key="2">
    <citation type="submission" date="2009-02" db="EMBL/GenBank/DDBJ databases">
        <title>Draft genome sequence of Holdemania filiformis DSM 12042.</title>
        <authorList>
            <person name="Sudarsanam P."/>
            <person name="Ley R."/>
            <person name="Guruge J."/>
            <person name="Turnbaugh P.J."/>
            <person name="Mahowald M."/>
            <person name="Liep D."/>
            <person name="Gordon J."/>
        </authorList>
    </citation>
    <scope>NUCLEOTIDE SEQUENCE [LARGE SCALE GENOMIC DNA]</scope>
    <source>
        <strain evidence="1 2">DSM 12042</strain>
    </source>
</reference>
<dbReference type="AlphaFoldDB" id="B9YDA8"/>
<name>B9YDA8_9FIRM</name>
<dbReference type="EMBL" id="ACCF01000241">
    <property type="protein sequence ID" value="EEF66019.1"/>
    <property type="molecule type" value="Genomic_DNA"/>
</dbReference>
<dbReference type="HOGENOM" id="CLU_2569181_0_0_9"/>
<reference evidence="1 2" key="1">
    <citation type="submission" date="2008-12" db="EMBL/GenBank/DDBJ databases">
        <authorList>
            <person name="Fulton L."/>
            <person name="Clifton S."/>
            <person name="Fulton B."/>
            <person name="Xu J."/>
            <person name="Minx P."/>
            <person name="Pepin K.H."/>
            <person name="Johnson M."/>
            <person name="Bhonagiri V."/>
            <person name="Nash W.E."/>
            <person name="Mardis E.R."/>
            <person name="Wilson R.K."/>
        </authorList>
    </citation>
    <scope>NUCLEOTIDE SEQUENCE [LARGE SCALE GENOMIC DNA]</scope>
    <source>
        <strain evidence="1 2">DSM 12042</strain>
    </source>
</reference>
<comment type="caution">
    <text evidence="1">The sequence shown here is derived from an EMBL/GenBank/DDBJ whole genome shotgun (WGS) entry which is preliminary data.</text>
</comment>
<protein>
    <submittedName>
        <fullName evidence="1">Uncharacterized protein</fullName>
    </submittedName>
</protein>
<gene>
    <name evidence="1" type="ORF">HOLDEFILI_03824</name>
</gene>
<dbReference type="Proteomes" id="UP000005950">
    <property type="component" value="Unassembled WGS sequence"/>
</dbReference>
<organism evidence="1 2">
    <name type="scientific">Holdemania filiformis DSM 12042</name>
    <dbReference type="NCBI Taxonomy" id="545696"/>
    <lineage>
        <taxon>Bacteria</taxon>
        <taxon>Bacillati</taxon>
        <taxon>Bacillota</taxon>
        <taxon>Erysipelotrichia</taxon>
        <taxon>Erysipelotrichales</taxon>
        <taxon>Erysipelotrichaceae</taxon>
        <taxon>Holdemania</taxon>
    </lineage>
</organism>
<evidence type="ECO:0000313" key="1">
    <source>
        <dbReference type="EMBL" id="EEF66019.1"/>
    </source>
</evidence>
<proteinExistence type="predicted"/>